<dbReference type="GeneID" id="17298502"/>
<dbReference type="RefSeq" id="XP_005828945.1">
    <property type="nucleotide sequence ID" value="XM_005828888.1"/>
</dbReference>
<evidence type="ECO:0000313" key="3">
    <source>
        <dbReference type="EnsemblProtists" id="EKX41965"/>
    </source>
</evidence>
<name>L1J1K3_GUITC</name>
<evidence type="ECO:0000313" key="2">
    <source>
        <dbReference type="EMBL" id="EKX41965.1"/>
    </source>
</evidence>
<evidence type="ECO:0000256" key="1">
    <source>
        <dbReference type="SAM" id="MobiDB-lite"/>
    </source>
</evidence>
<feature type="compositionally biased region" description="Basic and acidic residues" evidence="1">
    <location>
        <begin position="58"/>
        <end position="72"/>
    </location>
</feature>
<dbReference type="KEGG" id="gtt:GUITHDRAFT_112097"/>
<keyword evidence="4" id="KW-1185">Reference proteome</keyword>
<protein>
    <submittedName>
        <fullName evidence="2 3">Uncharacterized protein</fullName>
    </submittedName>
</protein>
<proteinExistence type="predicted"/>
<dbReference type="AlphaFoldDB" id="L1J1K3"/>
<feature type="compositionally biased region" description="Polar residues" evidence="1">
    <location>
        <begin position="1"/>
        <end position="14"/>
    </location>
</feature>
<dbReference type="PaxDb" id="55529-EKX41965"/>
<reference evidence="3" key="3">
    <citation type="submission" date="2015-06" db="UniProtKB">
        <authorList>
            <consortium name="EnsemblProtists"/>
        </authorList>
    </citation>
    <scope>IDENTIFICATION</scope>
</reference>
<reference evidence="2 4" key="1">
    <citation type="journal article" date="2012" name="Nature">
        <title>Algal genomes reveal evolutionary mosaicism and the fate of nucleomorphs.</title>
        <authorList>
            <consortium name="DOE Joint Genome Institute"/>
            <person name="Curtis B.A."/>
            <person name="Tanifuji G."/>
            <person name="Burki F."/>
            <person name="Gruber A."/>
            <person name="Irimia M."/>
            <person name="Maruyama S."/>
            <person name="Arias M.C."/>
            <person name="Ball S.G."/>
            <person name="Gile G.H."/>
            <person name="Hirakawa Y."/>
            <person name="Hopkins J.F."/>
            <person name="Kuo A."/>
            <person name="Rensing S.A."/>
            <person name="Schmutz J."/>
            <person name="Symeonidi A."/>
            <person name="Elias M."/>
            <person name="Eveleigh R.J."/>
            <person name="Herman E.K."/>
            <person name="Klute M.J."/>
            <person name="Nakayama T."/>
            <person name="Obornik M."/>
            <person name="Reyes-Prieto A."/>
            <person name="Armbrust E.V."/>
            <person name="Aves S.J."/>
            <person name="Beiko R.G."/>
            <person name="Coutinho P."/>
            <person name="Dacks J.B."/>
            <person name="Durnford D.G."/>
            <person name="Fast N.M."/>
            <person name="Green B.R."/>
            <person name="Grisdale C.J."/>
            <person name="Hempel F."/>
            <person name="Henrissat B."/>
            <person name="Hoppner M.P."/>
            <person name="Ishida K."/>
            <person name="Kim E."/>
            <person name="Koreny L."/>
            <person name="Kroth P.G."/>
            <person name="Liu Y."/>
            <person name="Malik S.B."/>
            <person name="Maier U.G."/>
            <person name="McRose D."/>
            <person name="Mock T."/>
            <person name="Neilson J.A."/>
            <person name="Onodera N.T."/>
            <person name="Poole A.M."/>
            <person name="Pritham E.J."/>
            <person name="Richards T.A."/>
            <person name="Rocap G."/>
            <person name="Roy S.W."/>
            <person name="Sarai C."/>
            <person name="Schaack S."/>
            <person name="Shirato S."/>
            <person name="Slamovits C.H."/>
            <person name="Spencer D.F."/>
            <person name="Suzuki S."/>
            <person name="Worden A.Z."/>
            <person name="Zauner S."/>
            <person name="Barry K."/>
            <person name="Bell C."/>
            <person name="Bharti A.K."/>
            <person name="Crow J.A."/>
            <person name="Grimwood J."/>
            <person name="Kramer R."/>
            <person name="Lindquist E."/>
            <person name="Lucas S."/>
            <person name="Salamov A."/>
            <person name="McFadden G.I."/>
            <person name="Lane C.E."/>
            <person name="Keeling P.J."/>
            <person name="Gray M.W."/>
            <person name="Grigoriev I.V."/>
            <person name="Archibald J.M."/>
        </authorList>
    </citation>
    <scope>NUCLEOTIDE SEQUENCE</scope>
    <source>
        <strain evidence="2 4">CCMP2712</strain>
    </source>
</reference>
<accession>L1J1K3</accession>
<dbReference type="HOGENOM" id="CLU_1996953_0_0_1"/>
<gene>
    <name evidence="2" type="ORF">GUITHDRAFT_112097</name>
</gene>
<dbReference type="EnsemblProtists" id="EKX41965">
    <property type="protein sequence ID" value="EKX41965"/>
    <property type="gene ID" value="GUITHDRAFT_112097"/>
</dbReference>
<feature type="region of interest" description="Disordered" evidence="1">
    <location>
        <begin position="1"/>
        <end position="26"/>
    </location>
</feature>
<dbReference type="Proteomes" id="UP000011087">
    <property type="component" value="Unassembled WGS sequence"/>
</dbReference>
<organism evidence="2">
    <name type="scientific">Guillardia theta (strain CCMP2712)</name>
    <name type="common">Cryptophyte</name>
    <dbReference type="NCBI Taxonomy" id="905079"/>
    <lineage>
        <taxon>Eukaryota</taxon>
        <taxon>Cryptophyceae</taxon>
        <taxon>Pyrenomonadales</taxon>
        <taxon>Geminigeraceae</taxon>
        <taxon>Guillardia</taxon>
    </lineage>
</organism>
<dbReference type="EMBL" id="JH993020">
    <property type="protein sequence ID" value="EKX41965.1"/>
    <property type="molecule type" value="Genomic_DNA"/>
</dbReference>
<sequence>MSTSAIEASVSSDLSEVRGNKSTLPDIDSILERLEREEEIDQHRSALAGAEDETLGLKGKDAGGSKKEDEQAKYPMNHVASINSLGDPEDPVDMIASRFAYSEQIRGKKLIDSVKVQAEELMEGH</sequence>
<feature type="region of interest" description="Disordered" evidence="1">
    <location>
        <begin position="41"/>
        <end position="73"/>
    </location>
</feature>
<evidence type="ECO:0000313" key="4">
    <source>
        <dbReference type="Proteomes" id="UP000011087"/>
    </source>
</evidence>
<reference evidence="4" key="2">
    <citation type="submission" date="2012-11" db="EMBL/GenBank/DDBJ databases">
        <authorList>
            <person name="Kuo A."/>
            <person name="Curtis B.A."/>
            <person name="Tanifuji G."/>
            <person name="Burki F."/>
            <person name="Gruber A."/>
            <person name="Irimia M."/>
            <person name="Maruyama S."/>
            <person name="Arias M.C."/>
            <person name="Ball S.G."/>
            <person name="Gile G.H."/>
            <person name="Hirakawa Y."/>
            <person name="Hopkins J.F."/>
            <person name="Rensing S.A."/>
            <person name="Schmutz J."/>
            <person name="Symeonidi A."/>
            <person name="Elias M."/>
            <person name="Eveleigh R.J."/>
            <person name="Herman E.K."/>
            <person name="Klute M.J."/>
            <person name="Nakayama T."/>
            <person name="Obornik M."/>
            <person name="Reyes-Prieto A."/>
            <person name="Armbrust E.V."/>
            <person name="Aves S.J."/>
            <person name="Beiko R.G."/>
            <person name="Coutinho P."/>
            <person name="Dacks J.B."/>
            <person name="Durnford D.G."/>
            <person name="Fast N.M."/>
            <person name="Green B.R."/>
            <person name="Grisdale C."/>
            <person name="Hempe F."/>
            <person name="Henrissat B."/>
            <person name="Hoppner M.P."/>
            <person name="Ishida K.-I."/>
            <person name="Kim E."/>
            <person name="Koreny L."/>
            <person name="Kroth P.G."/>
            <person name="Liu Y."/>
            <person name="Malik S.-B."/>
            <person name="Maier U.G."/>
            <person name="McRose D."/>
            <person name="Mock T."/>
            <person name="Neilson J.A."/>
            <person name="Onodera N.T."/>
            <person name="Poole A.M."/>
            <person name="Pritham E.J."/>
            <person name="Richards T.A."/>
            <person name="Rocap G."/>
            <person name="Roy S.W."/>
            <person name="Sarai C."/>
            <person name="Schaack S."/>
            <person name="Shirato S."/>
            <person name="Slamovits C.H."/>
            <person name="Spencer D.F."/>
            <person name="Suzuki S."/>
            <person name="Worden A.Z."/>
            <person name="Zauner S."/>
            <person name="Barry K."/>
            <person name="Bell C."/>
            <person name="Bharti A.K."/>
            <person name="Crow J.A."/>
            <person name="Grimwood J."/>
            <person name="Kramer R."/>
            <person name="Lindquist E."/>
            <person name="Lucas S."/>
            <person name="Salamov A."/>
            <person name="McFadden G.I."/>
            <person name="Lane C.E."/>
            <person name="Keeling P.J."/>
            <person name="Gray M.W."/>
            <person name="Grigoriev I.V."/>
            <person name="Archibald J.M."/>
        </authorList>
    </citation>
    <scope>NUCLEOTIDE SEQUENCE</scope>
    <source>
        <strain evidence="4">CCMP2712</strain>
    </source>
</reference>